<gene>
    <name evidence="1" type="ORF">S01H4_44914</name>
</gene>
<dbReference type="EMBL" id="BART01024956">
    <property type="protein sequence ID" value="GAG94977.1"/>
    <property type="molecule type" value="Genomic_DNA"/>
</dbReference>
<accession>X1CPX8</accession>
<protein>
    <submittedName>
        <fullName evidence="1">Uncharacterized protein</fullName>
    </submittedName>
</protein>
<reference evidence="1" key="1">
    <citation type="journal article" date="2014" name="Front. Microbiol.">
        <title>High frequency of phylogenetically diverse reductive dehalogenase-homologous genes in deep subseafloor sedimentary metagenomes.</title>
        <authorList>
            <person name="Kawai M."/>
            <person name="Futagami T."/>
            <person name="Toyoda A."/>
            <person name="Takaki Y."/>
            <person name="Nishi S."/>
            <person name="Hori S."/>
            <person name="Arai W."/>
            <person name="Tsubouchi T."/>
            <person name="Morono Y."/>
            <person name="Uchiyama I."/>
            <person name="Ito T."/>
            <person name="Fujiyama A."/>
            <person name="Inagaki F."/>
            <person name="Takami H."/>
        </authorList>
    </citation>
    <scope>NUCLEOTIDE SEQUENCE</scope>
    <source>
        <strain evidence="1">Expedition CK06-06</strain>
    </source>
</reference>
<name>X1CPX8_9ZZZZ</name>
<comment type="caution">
    <text evidence="1">The sequence shown here is derived from an EMBL/GenBank/DDBJ whole genome shotgun (WGS) entry which is preliminary data.</text>
</comment>
<feature type="non-terminal residue" evidence="1">
    <location>
        <position position="1"/>
    </location>
</feature>
<evidence type="ECO:0000313" key="1">
    <source>
        <dbReference type="EMBL" id="GAG94977.1"/>
    </source>
</evidence>
<proteinExistence type="predicted"/>
<sequence>LIYSNKEEKICIHLIKLLLMIKESTALRIMQALNNYSLTSEDFSSKKKSKNYLLLSTSCFDVDNNVEGLNYLSKAIIDQSECKNIIEAYLINAIENGFFIEFFEFLKVGYENELKDYFIEHNDYIEKGFKKFLNVVSVYTFFNILKIIESIDQVLKYKDISFASSLIEKFRRMVNSQNLNERYFSSYFIKKHEKKLINSNIPFFPVP</sequence>
<dbReference type="AlphaFoldDB" id="X1CPX8"/>
<organism evidence="1">
    <name type="scientific">marine sediment metagenome</name>
    <dbReference type="NCBI Taxonomy" id="412755"/>
    <lineage>
        <taxon>unclassified sequences</taxon>
        <taxon>metagenomes</taxon>
        <taxon>ecological metagenomes</taxon>
    </lineage>
</organism>